<dbReference type="Pfam" id="PF04027">
    <property type="entry name" value="DUF371"/>
    <property type="match status" value="1"/>
</dbReference>
<protein>
    <recommendedName>
        <fullName evidence="3">DUF371 domain-containing protein</fullName>
    </recommendedName>
</protein>
<reference evidence="2" key="1">
    <citation type="submission" date="2010-02" db="EMBL/GenBank/DDBJ databases">
        <title>Complete sequence of Ferroglobus placidus DSM 10642.</title>
        <authorList>
            <consortium name="US DOE Joint Genome Institute"/>
            <person name="Lucas S."/>
            <person name="Copeland A."/>
            <person name="Lapidus A."/>
            <person name="Cheng J.-F."/>
            <person name="Bruce D."/>
            <person name="Goodwin L."/>
            <person name="Pitluck S."/>
            <person name="Saunders E."/>
            <person name="Brettin T."/>
            <person name="Detter J.C."/>
            <person name="Han C."/>
            <person name="Tapia R."/>
            <person name="Larimer F."/>
            <person name="Land M."/>
            <person name="Hauser L."/>
            <person name="Kyrpides N."/>
            <person name="Ivanova N."/>
            <person name="Holmes D."/>
            <person name="Lovley D."/>
            <person name="Kyrpides N."/>
            <person name="Anderson I.J."/>
            <person name="Woyke T."/>
        </authorList>
    </citation>
    <scope>NUCLEOTIDE SEQUENCE [LARGE SCALE GENOMIC DNA]</scope>
    <source>
        <strain evidence="2">DSM 10642 / AEDII12DO</strain>
    </source>
</reference>
<dbReference type="InterPro" id="IPR007171">
    <property type="entry name" value="DUF371"/>
</dbReference>
<dbReference type="RefSeq" id="WP_012965772.1">
    <property type="nucleotide sequence ID" value="NC_013849.1"/>
</dbReference>
<dbReference type="HOGENOM" id="CLU_135994_0_0_2"/>
<accession>D3RY66</accession>
<organism evidence="1 2">
    <name type="scientific">Ferroglobus placidus (strain DSM 10642 / AEDII12DO)</name>
    <dbReference type="NCBI Taxonomy" id="589924"/>
    <lineage>
        <taxon>Archaea</taxon>
        <taxon>Methanobacteriati</taxon>
        <taxon>Methanobacteriota</taxon>
        <taxon>Archaeoglobi</taxon>
        <taxon>Archaeoglobales</taxon>
        <taxon>Archaeoglobaceae</taxon>
        <taxon>Ferroglobus</taxon>
    </lineage>
</organism>
<dbReference type="Gene3D" id="2.60.120.630">
    <property type="entry name" value="mth639 domain like"/>
    <property type="match status" value="1"/>
</dbReference>
<evidence type="ECO:0008006" key="3">
    <source>
        <dbReference type="Google" id="ProtNLM"/>
    </source>
</evidence>
<proteinExistence type="predicted"/>
<dbReference type="Proteomes" id="UP000002613">
    <property type="component" value="Chromosome"/>
</dbReference>
<dbReference type="eggNOG" id="arCOG04171">
    <property type="taxonomic scope" value="Archaea"/>
</dbReference>
<dbReference type="InterPro" id="IPR023131">
    <property type="entry name" value="Mth639-like_dom_sf"/>
</dbReference>
<sequence length="143" mass="16438">MGKILEVISAYGHENIKATHKTTFEITKEKELTPRGDCIIGVRADKSIRDVNEELKQILRNAERVEVVLRLPDYGLEERLFGFGSKKMSFEDENDVVVRKSDFVCGRTLLIRASKAARDLSREFVELLKDRKTIIEMLVIVEK</sequence>
<dbReference type="PANTHER" id="PTHR40696">
    <property type="entry name" value="DUF371 FAMILY PROTEIN"/>
    <property type="match status" value="1"/>
</dbReference>
<gene>
    <name evidence="1" type="ordered locus">Ferp_1275</name>
</gene>
<dbReference type="EMBL" id="CP001899">
    <property type="protein sequence ID" value="ADC65429.1"/>
    <property type="molecule type" value="Genomic_DNA"/>
</dbReference>
<dbReference type="PANTHER" id="PTHR40696:SF1">
    <property type="entry name" value="DUF371 DOMAIN-CONTAINING PROTEIN"/>
    <property type="match status" value="1"/>
</dbReference>
<dbReference type="OrthoDB" id="9265at2157"/>
<dbReference type="STRING" id="589924.Ferp_1275"/>
<name>D3RY66_FERPA</name>
<dbReference type="GeneID" id="8778788"/>
<evidence type="ECO:0000313" key="1">
    <source>
        <dbReference type="EMBL" id="ADC65429.1"/>
    </source>
</evidence>
<evidence type="ECO:0000313" key="2">
    <source>
        <dbReference type="Proteomes" id="UP000002613"/>
    </source>
</evidence>
<dbReference type="KEGG" id="fpl:Ferp_1275"/>
<reference evidence="1 2" key="2">
    <citation type="journal article" date="2011" name="Stand. Genomic Sci.">
        <title>Complete genome sequence of Ferroglobus placidus AEDII12DO.</title>
        <authorList>
            <person name="Anderson I."/>
            <person name="Risso C."/>
            <person name="Holmes D."/>
            <person name="Lucas S."/>
            <person name="Copeland A."/>
            <person name="Lapidus A."/>
            <person name="Cheng J.F."/>
            <person name="Bruce D."/>
            <person name="Goodwin L."/>
            <person name="Pitluck S."/>
            <person name="Saunders E."/>
            <person name="Brettin T."/>
            <person name="Detter J.C."/>
            <person name="Han C."/>
            <person name="Tapia R."/>
            <person name="Larimer F."/>
            <person name="Land M."/>
            <person name="Hauser L."/>
            <person name="Woyke T."/>
            <person name="Lovley D."/>
            <person name="Kyrpides N."/>
            <person name="Ivanova N."/>
        </authorList>
    </citation>
    <scope>NUCLEOTIDE SEQUENCE [LARGE SCALE GENOMIC DNA]</scope>
    <source>
        <strain evidence="2">DSM 10642 / AEDII12DO</strain>
    </source>
</reference>
<dbReference type="PaxDb" id="589924-Ferp_1275"/>
<dbReference type="AlphaFoldDB" id="D3RY66"/>
<keyword evidence="2" id="KW-1185">Reference proteome</keyword>